<evidence type="ECO:0000313" key="2">
    <source>
        <dbReference type="EMBL" id="MBJ7608144.1"/>
    </source>
</evidence>
<dbReference type="Pfam" id="PF04365">
    <property type="entry name" value="BrnT_toxin"/>
    <property type="match status" value="1"/>
</dbReference>
<sequence length="91" mass="10379">MFDWDREDGNSLHIREHGVEPGEAEQAYLDPHRLGSDAYNLGPERRSGWIGATDAGRVLFLITVRRGGQVRIVTARDASPTMKRRRLHRAR</sequence>
<feature type="compositionally biased region" description="Basic and acidic residues" evidence="1">
    <location>
        <begin position="7"/>
        <end position="20"/>
    </location>
</feature>
<dbReference type="Proteomes" id="UP000614410">
    <property type="component" value="Unassembled WGS sequence"/>
</dbReference>
<dbReference type="Gene3D" id="3.10.450.530">
    <property type="entry name" value="Ribonuclease toxin, BrnT, of type II toxin-antitoxin system"/>
    <property type="match status" value="1"/>
</dbReference>
<dbReference type="AlphaFoldDB" id="A0A934KD38"/>
<name>A0A934KD38_9BACT</name>
<feature type="region of interest" description="Disordered" evidence="1">
    <location>
        <begin position="1"/>
        <end position="24"/>
    </location>
</feature>
<organism evidence="2 3">
    <name type="scientific">Candidatus Amunia macphersoniae</name>
    <dbReference type="NCBI Taxonomy" id="3127014"/>
    <lineage>
        <taxon>Bacteria</taxon>
        <taxon>Bacillati</taxon>
        <taxon>Candidatus Dormiibacterota</taxon>
        <taxon>Candidatus Dormibacteria</taxon>
        <taxon>Candidatus Aeolococcales</taxon>
        <taxon>Candidatus Aeolococcaceae</taxon>
        <taxon>Candidatus Amunia</taxon>
    </lineage>
</organism>
<evidence type="ECO:0000313" key="3">
    <source>
        <dbReference type="Proteomes" id="UP000614410"/>
    </source>
</evidence>
<gene>
    <name evidence="2" type="ORF">JF887_01765</name>
</gene>
<proteinExistence type="predicted"/>
<dbReference type="InterPro" id="IPR038573">
    <property type="entry name" value="BrnT_sf"/>
</dbReference>
<evidence type="ECO:0000256" key="1">
    <source>
        <dbReference type="SAM" id="MobiDB-lite"/>
    </source>
</evidence>
<comment type="caution">
    <text evidence="2">The sequence shown here is derived from an EMBL/GenBank/DDBJ whole genome shotgun (WGS) entry which is preliminary data.</text>
</comment>
<accession>A0A934KD38</accession>
<reference evidence="2 3" key="1">
    <citation type="submission" date="2020-10" db="EMBL/GenBank/DDBJ databases">
        <title>Ca. Dormibacterota MAGs.</title>
        <authorList>
            <person name="Montgomery K."/>
        </authorList>
    </citation>
    <scope>NUCLEOTIDE SEQUENCE [LARGE SCALE GENOMIC DNA]</scope>
    <source>
        <strain evidence="2">Mitchell_Peninsula_5</strain>
    </source>
</reference>
<dbReference type="InterPro" id="IPR007460">
    <property type="entry name" value="BrnT_toxin"/>
</dbReference>
<protein>
    <submittedName>
        <fullName evidence="2">BrnT family toxin</fullName>
    </submittedName>
</protein>
<dbReference type="EMBL" id="JAEKNN010000008">
    <property type="protein sequence ID" value="MBJ7608144.1"/>
    <property type="molecule type" value="Genomic_DNA"/>
</dbReference>